<comment type="caution">
    <text evidence="2">The sequence shown here is derived from an EMBL/GenBank/DDBJ whole genome shotgun (WGS) entry which is preliminary data.</text>
</comment>
<keyword evidence="1" id="KW-0732">Signal</keyword>
<feature type="signal peptide" evidence="1">
    <location>
        <begin position="1"/>
        <end position="17"/>
    </location>
</feature>
<feature type="chain" id="PRO_5032743833" evidence="1">
    <location>
        <begin position="18"/>
        <end position="139"/>
    </location>
</feature>
<name>A0A813WXI8_9BILA</name>
<sequence length="139" mass="16212">MKSFLLGLVVLIAFAQCVPLMEKRDVDDDDLVDVKKVEHEKRHSHEAMFIAKRDLDDQTELTFKEKRHSHEAMFIAKRDLDDQTELTLKEKRHSHEAMFMAKRNMEKILDSGEGTIEKNARHEALLSTSKLVKDNQKTH</sequence>
<evidence type="ECO:0000256" key="1">
    <source>
        <dbReference type="SAM" id="SignalP"/>
    </source>
</evidence>
<accession>A0A813WXI8</accession>
<protein>
    <submittedName>
        <fullName evidence="2">Uncharacterized protein</fullName>
    </submittedName>
</protein>
<dbReference type="AlphaFoldDB" id="A0A813WXI8"/>
<dbReference type="EMBL" id="CAJNOC010001405">
    <property type="protein sequence ID" value="CAF0862007.1"/>
    <property type="molecule type" value="Genomic_DNA"/>
</dbReference>
<evidence type="ECO:0000313" key="2">
    <source>
        <dbReference type="EMBL" id="CAF0862007.1"/>
    </source>
</evidence>
<organism evidence="2 3">
    <name type="scientific">Brachionus calyciflorus</name>
    <dbReference type="NCBI Taxonomy" id="104777"/>
    <lineage>
        <taxon>Eukaryota</taxon>
        <taxon>Metazoa</taxon>
        <taxon>Spiralia</taxon>
        <taxon>Gnathifera</taxon>
        <taxon>Rotifera</taxon>
        <taxon>Eurotatoria</taxon>
        <taxon>Monogononta</taxon>
        <taxon>Pseudotrocha</taxon>
        <taxon>Ploima</taxon>
        <taxon>Brachionidae</taxon>
        <taxon>Brachionus</taxon>
    </lineage>
</organism>
<keyword evidence="3" id="KW-1185">Reference proteome</keyword>
<reference evidence="2" key="1">
    <citation type="submission" date="2021-02" db="EMBL/GenBank/DDBJ databases">
        <authorList>
            <person name="Nowell W R."/>
        </authorList>
    </citation>
    <scope>NUCLEOTIDE SEQUENCE</scope>
    <source>
        <strain evidence="2">Ploen Becks lab</strain>
    </source>
</reference>
<dbReference type="Proteomes" id="UP000663879">
    <property type="component" value="Unassembled WGS sequence"/>
</dbReference>
<gene>
    <name evidence="2" type="ORF">OXX778_LOCUS9491</name>
</gene>
<proteinExistence type="predicted"/>
<evidence type="ECO:0000313" key="3">
    <source>
        <dbReference type="Proteomes" id="UP000663879"/>
    </source>
</evidence>